<dbReference type="AlphaFoldDB" id="A0A9P5JXX5"/>
<feature type="region of interest" description="Disordered" evidence="1">
    <location>
        <begin position="1"/>
        <end position="29"/>
    </location>
</feature>
<dbReference type="EMBL" id="WHVB01000031">
    <property type="protein sequence ID" value="KAF8468588.1"/>
    <property type="molecule type" value="Genomic_DNA"/>
</dbReference>
<dbReference type="InterPro" id="IPR032675">
    <property type="entry name" value="LRR_dom_sf"/>
</dbReference>
<keyword evidence="3" id="KW-1185">Reference proteome</keyword>
<evidence type="ECO:0000313" key="3">
    <source>
        <dbReference type="Proteomes" id="UP000759537"/>
    </source>
</evidence>
<comment type="caution">
    <text evidence="2">The sequence shown here is derived from an EMBL/GenBank/DDBJ whole genome shotgun (WGS) entry which is preliminary data.</text>
</comment>
<proteinExistence type="predicted"/>
<protein>
    <submittedName>
        <fullName evidence="2">Uncharacterized protein</fullName>
    </submittedName>
</protein>
<reference evidence="2" key="2">
    <citation type="journal article" date="2020" name="Nat. Commun.">
        <title>Large-scale genome sequencing of mycorrhizal fungi provides insights into the early evolution of symbiotic traits.</title>
        <authorList>
            <person name="Miyauchi S."/>
            <person name="Kiss E."/>
            <person name="Kuo A."/>
            <person name="Drula E."/>
            <person name="Kohler A."/>
            <person name="Sanchez-Garcia M."/>
            <person name="Morin E."/>
            <person name="Andreopoulos B."/>
            <person name="Barry K.W."/>
            <person name="Bonito G."/>
            <person name="Buee M."/>
            <person name="Carver A."/>
            <person name="Chen C."/>
            <person name="Cichocki N."/>
            <person name="Clum A."/>
            <person name="Culley D."/>
            <person name="Crous P.W."/>
            <person name="Fauchery L."/>
            <person name="Girlanda M."/>
            <person name="Hayes R.D."/>
            <person name="Keri Z."/>
            <person name="LaButti K."/>
            <person name="Lipzen A."/>
            <person name="Lombard V."/>
            <person name="Magnuson J."/>
            <person name="Maillard F."/>
            <person name="Murat C."/>
            <person name="Nolan M."/>
            <person name="Ohm R.A."/>
            <person name="Pangilinan J."/>
            <person name="Pereira M.F."/>
            <person name="Perotto S."/>
            <person name="Peter M."/>
            <person name="Pfister S."/>
            <person name="Riley R."/>
            <person name="Sitrit Y."/>
            <person name="Stielow J.B."/>
            <person name="Szollosi G."/>
            <person name="Zifcakova L."/>
            <person name="Stursova M."/>
            <person name="Spatafora J.W."/>
            <person name="Tedersoo L."/>
            <person name="Vaario L.M."/>
            <person name="Yamada A."/>
            <person name="Yan M."/>
            <person name="Wang P."/>
            <person name="Xu J."/>
            <person name="Bruns T."/>
            <person name="Baldrian P."/>
            <person name="Vilgalys R."/>
            <person name="Dunand C."/>
            <person name="Henrissat B."/>
            <person name="Grigoriev I.V."/>
            <person name="Hibbett D."/>
            <person name="Nagy L.G."/>
            <person name="Martin F.M."/>
        </authorList>
    </citation>
    <scope>NUCLEOTIDE SEQUENCE</scope>
    <source>
        <strain evidence="2">Prilba</strain>
    </source>
</reference>
<gene>
    <name evidence="2" type="ORF">DFH94DRAFT_856931</name>
</gene>
<name>A0A9P5JXX5_9AGAM</name>
<accession>A0A9P5JXX5</accession>
<dbReference type="SUPFAM" id="SSF52047">
    <property type="entry name" value="RNI-like"/>
    <property type="match status" value="1"/>
</dbReference>
<dbReference type="Proteomes" id="UP000759537">
    <property type="component" value="Unassembled WGS sequence"/>
</dbReference>
<evidence type="ECO:0000313" key="2">
    <source>
        <dbReference type="EMBL" id="KAF8468588.1"/>
    </source>
</evidence>
<organism evidence="2 3">
    <name type="scientific">Russula ochroleuca</name>
    <dbReference type="NCBI Taxonomy" id="152965"/>
    <lineage>
        <taxon>Eukaryota</taxon>
        <taxon>Fungi</taxon>
        <taxon>Dikarya</taxon>
        <taxon>Basidiomycota</taxon>
        <taxon>Agaricomycotina</taxon>
        <taxon>Agaricomycetes</taxon>
        <taxon>Russulales</taxon>
        <taxon>Russulaceae</taxon>
        <taxon>Russula</taxon>
    </lineage>
</organism>
<dbReference type="Gene3D" id="3.80.10.10">
    <property type="entry name" value="Ribonuclease Inhibitor"/>
    <property type="match status" value="1"/>
</dbReference>
<evidence type="ECO:0000256" key="1">
    <source>
        <dbReference type="SAM" id="MobiDB-lite"/>
    </source>
</evidence>
<reference evidence="2" key="1">
    <citation type="submission" date="2019-10" db="EMBL/GenBank/DDBJ databases">
        <authorList>
            <consortium name="DOE Joint Genome Institute"/>
            <person name="Kuo A."/>
            <person name="Miyauchi S."/>
            <person name="Kiss E."/>
            <person name="Drula E."/>
            <person name="Kohler A."/>
            <person name="Sanchez-Garcia M."/>
            <person name="Andreopoulos B."/>
            <person name="Barry K.W."/>
            <person name="Bonito G."/>
            <person name="Buee M."/>
            <person name="Carver A."/>
            <person name="Chen C."/>
            <person name="Cichocki N."/>
            <person name="Clum A."/>
            <person name="Culley D."/>
            <person name="Crous P.W."/>
            <person name="Fauchery L."/>
            <person name="Girlanda M."/>
            <person name="Hayes R."/>
            <person name="Keri Z."/>
            <person name="LaButti K."/>
            <person name="Lipzen A."/>
            <person name="Lombard V."/>
            <person name="Magnuson J."/>
            <person name="Maillard F."/>
            <person name="Morin E."/>
            <person name="Murat C."/>
            <person name="Nolan M."/>
            <person name="Ohm R."/>
            <person name="Pangilinan J."/>
            <person name="Pereira M."/>
            <person name="Perotto S."/>
            <person name="Peter M."/>
            <person name="Riley R."/>
            <person name="Sitrit Y."/>
            <person name="Stielow B."/>
            <person name="Szollosi G."/>
            <person name="Zifcakova L."/>
            <person name="Stursova M."/>
            <person name="Spatafora J.W."/>
            <person name="Tedersoo L."/>
            <person name="Vaario L.-M."/>
            <person name="Yamada A."/>
            <person name="Yan M."/>
            <person name="Wang P."/>
            <person name="Xu J."/>
            <person name="Bruns T."/>
            <person name="Baldrian P."/>
            <person name="Vilgalys R."/>
            <person name="Henrissat B."/>
            <person name="Grigoriev I.V."/>
            <person name="Hibbett D."/>
            <person name="Nagy L.G."/>
            <person name="Martin F.M."/>
        </authorList>
    </citation>
    <scope>NUCLEOTIDE SEQUENCE</scope>
    <source>
        <strain evidence="2">Prilba</strain>
    </source>
</reference>
<sequence>MSHPAPSTSSIQSTERIGQRASTGESEQQNSHIASIHVLDDDSLLNVFYLYRPFLLGEDEDDNARLFGGTGAWVRGRWWYRLAHVCQRWRNLIFGSASYLGLSLVCTNGTPIADMLAHSPLLPLVIDYGDITAAEDEEGAILALRQRGRLRCIRVDMPASNLQKLIVAIDDEYPILEYLIIASPIEDHIMTLMIPETFQAPHLRHLTLIGFALPIGSRLLTTAVGLVTLCLRMDHPSTYFHPNTLLQWLSFMPQLETLVIYFRSPVSSHDLERQLTHTPITTPVTLSNLHYVRFRGVNTYLEAIVRRITTPRLEKLRIDFFSQLTFSLPRLLQFMTRFMNTTENLRFESAKFGFFKGRVYVEVRPHGEAENLELALSINVCVQHLDWQVSSVARIFRSLSQIFSAVEHLTLEHEEHSLSSEEHNDVDRTEWRKLLGAFRNVKTLRIDDGLVEQLSRCLQLDDGERPLELLPELRELTYSGSGNTSDAFSSFIDARQNAGRPVTLVRPQLKPTPFRVVL</sequence>